<reference evidence="1 2" key="1">
    <citation type="journal article" date="2021" name="Sci. Rep.">
        <title>Chromosome anchoring in Senegalese sole (Solea senegalensis) reveals sex-associated markers and genome rearrangements in flatfish.</title>
        <authorList>
            <person name="Guerrero-Cozar I."/>
            <person name="Gomez-Garrido J."/>
            <person name="Berbel C."/>
            <person name="Martinez-Blanch J.F."/>
            <person name="Alioto T."/>
            <person name="Claros M.G."/>
            <person name="Gagnaire P.A."/>
            <person name="Manchado M."/>
        </authorList>
    </citation>
    <scope>NUCLEOTIDE SEQUENCE [LARGE SCALE GENOMIC DNA]</scope>
    <source>
        <strain evidence="1">Sse05_10M</strain>
    </source>
</reference>
<evidence type="ECO:0008006" key="3">
    <source>
        <dbReference type="Google" id="ProtNLM"/>
    </source>
</evidence>
<accession>A0AAV6SH92</accession>
<evidence type="ECO:0000313" key="2">
    <source>
        <dbReference type="Proteomes" id="UP000693946"/>
    </source>
</evidence>
<dbReference type="EMBL" id="JAGKHQ010000005">
    <property type="protein sequence ID" value="KAG7516343.1"/>
    <property type="molecule type" value="Genomic_DNA"/>
</dbReference>
<organism evidence="1 2">
    <name type="scientific">Solea senegalensis</name>
    <name type="common">Senegalese sole</name>
    <dbReference type="NCBI Taxonomy" id="28829"/>
    <lineage>
        <taxon>Eukaryota</taxon>
        <taxon>Metazoa</taxon>
        <taxon>Chordata</taxon>
        <taxon>Craniata</taxon>
        <taxon>Vertebrata</taxon>
        <taxon>Euteleostomi</taxon>
        <taxon>Actinopterygii</taxon>
        <taxon>Neopterygii</taxon>
        <taxon>Teleostei</taxon>
        <taxon>Neoteleostei</taxon>
        <taxon>Acanthomorphata</taxon>
        <taxon>Carangaria</taxon>
        <taxon>Pleuronectiformes</taxon>
        <taxon>Pleuronectoidei</taxon>
        <taxon>Soleidae</taxon>
        <taxon>Solea</taxon>
    </lineage>
</organism>
<protein>
    <recommendedName>
        <fullName evidence="3">C3H1-type domain-containing protein</fullName>
    </recommendedName>
</protein>
<sequence>MPCMFKLIQVGCYDESYPIRICCHIDLCRVSCSFGACRHRDLCSRLHTKPTFDQVPSVTWRCRRTMMTFFESQ</sequence>
<name>A0AAV6SH92_SOLSE</name>
<gene>
    <name evidence="1" type="ORF">JOB18_029394</name>
</gene>
<evidence type="ECO:0000313" key="1">
    <source>
        <dbReference type="EMBL" id="KAG7516343.1"/>
    </source>
</evidence>
<dbReference type="AlphaFoldDB" id="A0AAV6SH92"/>
<comment type="caution">
    <text evidence="1">The sequence shown here is derived from an EMBL/GenBank/DDBJ whole genome shotgun (WGS) entry which is preliminary data.</text>
</comment>
<keyword evidence="2" id="KW-1185">Reference proteome</keyword>
<dbReference type="Proteomes" id="UP000693946">
    <property type="component" value="Linkage Group LG13"/>
</dbReference>
<proteinExistence type="predicted"/>